<reference evidence="3" key="1">
    <citation type="submission" date="2011-08" db="EMBL/GenBank/DDBJ databases">
        <authorList>
            <person name="Rombauts S."/>
        </authorList>
    </citation>
    <scope>NUCLEOTIDE SEQUENCE</scope>
    <source>
        <strain evidence="3">London</strain>
    </source>
</reference>
<dbReference type="EMBL" id="CAEY01002025">
    <property type="status" value="NOT_ANNOTATED_CDS"/>
    <property type="molecule type" value="Genomic_DNA"/>
</dbReference>
<keyword evidence="1" id="KW-0812">Transmembrane</keyword>
<keyword evidence="3" id="KW-1185">Reference proteome</keyword>
<accession>T1KEJ2</accession>
<proteinExistence type="predicted"/>
<evidence type="ECO:0008006" key="4">
    <source>
        <dbReference type="Google" id="ProtNLM"/>
    </source>
</evidence>
<evidence type="ECO:0000256" key="1">
    <source>
        <dbReference type="SAM" id="Phobius"/>
    </source>
</evidence>
<reference evidence="2" key="2">
    <citation type="submission" date="2015-06" db="UniProtKB">
        <authorList>
            <consortium name="EnsemblMetazoa"/>
        </authorList>
    </citation>
    <scope>IDENTIFICATION</scope>
</reference>
<feature type="transmembrane region" description="Helical" evidence="1">
    <location>
        <begin position="167"/>
        <end position="189"/>
    </location>
</feature>
<dbReference type="Proteomes" id="UP000015104">
    <property type="component" value="Unassembled WGS sequence"/>
</dbReference>
<name>T1KEJ2_TETUR</name>
<evidence type="ECO:0000313" key="3">
    <source>
        <dbReference type="Proteomes" id="UP000015104"/>
    </source>
</evidence>
<sequence>MLSFSVQNIVNIKKPIQPSSILSQSILRKSKSARIVHLAVSLGFVLRSFTVYYDLTSEDGISKASSNNISKYYAIWLLIYSFVFPCSLIALIFNSTHYFEFLNIWKNIVKRNENVINAYITTKRKFSYRIILLAFIYETALNFIQLIQLVDLLTRNNFSLYFQVIRIGSQVLVLISIAFGWSLFMYFILETCIYMHSAFVLIDYHLDNNKLNQLDSNDIEQIILARNTYSESIKLISCADNLLSFLITGFYIFFVGYCFAIIGQFSMSDGTFIDVLTVIFRLFGETIYIGSMTHYLVNINKLSDKIFEKVYSLTLNRSRTVEYNDEINLFLLRVGRNDVGFRFANLFVMTPAFVSSLATISLTLVLTLPSLLH</sequence>
<feature type="transmembrane region" description="Helical" evidence="1">
    <location>
        <begin position="278"/>
        <end position="297"/>
    </location>
</feature>
<feature type="transmembrane region" description="Helical" evidence="1">
    <location>
        <begin position="73"/>
        <end position="93"/>
    </location>
</feature>
<feature type="transmembrane region" description="Helical" evidence="1">
    <location>
        <begin position="242"/>
        <end position="266"/>
    </location>
</feature>
<feature type="transmembrane region" description="Helical" evidence="1">
    <location>
        <begin position="126"/>
        <end position="147"/>
    </location>
</feature>
<dbReference type="HOGENOM" id="CLU_755079_0_0_1"/>
<organism evidence="2 3">
    <name type="scientific">Tetranychus urticae</name>
    <name type="common">Two-spotted spider mite</name>
    <dbReference type="NCBI Taxonomy" id="32264"/>
    <lineage>
        <taxon>Eukaryota</taxon>
        <taxon>Metazoa</taxon>
        <taxon>Ecdysozoa</taxon>
        <taxon>Arthropoda</taxon>
        <taxon>Chelicerata</taxon>
        <taxon>Arachnida</taxon>
        <taxon>Acari</taxon>
        <taxon>Acariformes</taxon>
        <taxon>Trombidiformes</taxon>
        <taxon>Prostigmata</taxon>
        <taxon>Eleutherengona</taxon>
        <taxon>Raphignathae</taxon>
        <taxon>Tetranychoidea</taxon>
        <taxon>Tetranychidae</taxon>
        <taxon>Tetranychus</taxon>
    </lineage>
</organism>
<feature type="transmembrane region" description="Helical" evidence="1">
    <location>
        <begin position="35"/>
        <end position="53"/>
    </location>
</feature>
<keyword evidence="1" id="KW-0472">Membrane</keyword>
<keyword evidence="1" id="KW-1133">Transmembrane helix</keyword>
<feature type="transmembrane region" description="Helical" evidence="1">
    <location>
        <begin position="343"/>
        <end position="368"/>
    </location>
</feature>
<dbReference type="EnsemblMetazoa" id="tetur09g06799.1">
    <property type="protein sequence ID" value="tetur09g06799.1"/>
    <property type="gene ID" value="tetur09g06799"/>
</dbReference>
<dbReference type="AlphaFoldDB" id="T1KEJ2"/>
<protein>
    <recommendedName>
        <fullName evidence="4">Gustatory receptor</fullName>
    </recommendedName>
</protein>
<evidence type="ECO:0000313" key="2">
    <source>
        <dbReference type="EnsemblMetazoa" id="tetur09g06799.1"/>
    </source>
</evidence>